<dbReference type="Gene3D" id="3.40.50.1240">
    <property type="entry name" value="Phosphoglycerate mutase-like"/>
    <property type="match status" value="1"/>
</dbReference>
<feature type="binding site" evidence="1">
    <location>
        <begin position="9"/>
        <end position="16"/>
    </location>
    <ligand>
        <name>substrate</name>
    </ligand>
</feature>
<dbReference type="SMART" id="SM00855">
    <property type="entry name" value="PGAM"/>
    <property type="match status" value="1"/>
</dbReference>
<dbReference type="PANTHER" id="PTHR47623">
    <property type="entry name" value="OS09G0287300 PROTEIN"/>
    <property type="match status" value="1"/>
</dbReference>
<comment type="caution">
    <text evidence="2">The sequence shown here is derived from an EMBL/GenBank/DDBJ whole genome shotgun (WGS) entry which is preliminary data.</text>
</comment>
<gene>
    <name evidence="2" type="ORF">F0919_07070</name>
</gene>
<dbReference type="SUPFAM" id="SSF53254">
    <property type="entry name" value="Phosphoglycerate mutase-like"/>
    <property type="match status" value="1"/>
</dbReference>
<organism evidence="2 3">
    <name type="scientific">Taibaiella lutea</name>
    <dbReference type="NCBI Taxonomy" id="2608001"/>
    <lineage>
        <taxon>Bacteria</taxon>
        <taxon>Pseudomonadati</taxon>
        <taxon>Bacteroidota</taxon>
        <taxon>Chitinophagia</taxon>
        <taxon>Chitinophagales</taxon>
        <taxon>Chitinophagaceae</taxon>
        <taxon>Taibaiella</taxon>
    </lineage>
</organism>
<protein>
    <submittedName>
        <fullName evidence="2">Histidine phosphatase family protein</fullName>
    </submittedName>
</protein>
<dbReference type="AlphaFoldDB" id="A0A5M6CSR8"/>
<sequence>MKRTLVLIRHAKSDWNTPGQPDFERTLNERGKADAPVMGQRLLKQQIIPDLILSSSAKRAAKTARLIAKEVGYEKEDIQYIDRLYHAAPAVFESVISETDINDEVQTLFMVAHNPGITQFAFDLLRDLPITDLPTCAIVGISFEAEHWREFRDVKHHLSYFDYPKNQ</sequence>
<dbReference type="RefSeq" id="WP_150032006.1">
    <property type="nucleotide sequence ID" value="NZ_VWSH01000001.1"/>
</dbReference>
<dbReference type="Pfam" id="PF00300">
    <property type="entry name" value="His_Phos_1"/>
    <property type="match status" value="1"/>
</dbReference>
<evidence type="ECO:0000313" key="2">
    <source>
        <dbReference type="EMBL" id="KAA5537430.1"/>
    </source>
</evidence>
<evidence type="ECO:0000313" key="3">
    <source>
        <dbReference type="Proteomes" id="UP000323632"/>
    </source>
</evidence>
<dbReference type="EMBL" id="VWSH01000001">
    <property type="protein sequence ID" value="KAA5537430.1"/>
    <property type="molecule type" value="Genomic_DNA"/>
</dbReference>
<keyword evidence="3" id="KW-1185">Reference proteome</keyword>
<reference evidence="2 3" key="1">
    <citation type="submission" date="2019-09" db="EMBL/GenBank/DDBJ databases">
        <title>Genome sequence and assembly of Taibaiella sp.</title>
        <authorList>
            <person name="Chhetri G."/>
        </authorList>
    </citation>
    <scope>NUCLEOTIDE SEQUENCE [LARGE SCALE GENOMIC DNA]</scope>
    <source>
        <strain evidence="2 3">KVB11</strain>
    </source>
</reference>
<feature type="binding site" evidence="1">
    <location>
        <position position="59"/>
    </location>
    <ligand>
        <name>substrate</name>
    </ligand>
</feature>
<dbReference type="InterPro" id="IPR029033">
    <property type="entry name" value="His_PPase_superfam"/>
</dbReference>
<dbReference type="CDD" id="cd07067">
    <property type="entry name" value="HP_PGM_like"/>
    <property type="match status" value="1"/>
</dbReference>
<dbReference type="PANTHER" id="PTHR47623:SF1">
    <property type="entry name" value="OS09G0287300 PROTEIN"/>
    <property type="match status" value="1"/>
</dbReference>
<dbReference type="Proteomes" id="UP000323632">
    <property type="component" value="Unassembled WGS sequence"/>
</dbReference>
<proteinExistence type="predicted"/>
<name>A0A5M6CSR8_9BACT</name>
<accession>A0A5M6CSR8</accession>
<evidence type="ECO:0000256" key="1">
    <source>
        <dbReference type="PIRSR" id="PIRSR613078-2"/>
    </source>
</evidence>
<dbReference type="InterPro" id="IPR013078">
    <property type="entry name" value="His_Pase_superF_clade-1"/>
</dbReference>